<keyword evidence="2" id="KW-0472">Membrane</keyword>
<name>A0A1M7N863_9PSED</name>
<sequence>MTIGNMSAGPSCETGKLIVQIIGKDHEASQKLVLSSADGSRTYPSRPEALEDEQCSCVLQVWDHVAGAQLELEIVSTEGEPIRLPLLGDTRITPRQADAQFNQVVPVLPFAALPGSNLPYDLGTPVLARAGYVYVFYRQKLWREVEVRISNTVTTYHDIDVARYRHDDGFIPGERNATGVALDDIWLPAIWNNQRVLDVQLCFSEIQLSAARLERLERDAAARTQRCTSPDLTCSKERFKRLYKGKPDGEAMLKAFSGFNAQHQITQSLMAPITAARLNLDQSVFPVSLVAPQRVRQPGYERLLDHPALYLCDLLGQFPAKAREQANAFLDEADNGRTLNDTLSLELSALADAMQARLPADDEDASDSLALWQAQPNAADVLNKARQRQVCGVLLDDSNHRIRHLRQRIDSHQQLFGICARYAIQHPHHASALLVHQLIIPPTIGGSKNPLNEVITSLSDSGRQAINQCTAAVQRMRVWRDMISVQNALVESLKRVTTLQTLADHLSLDGFEYVAALYDLSRTLTTLALSPSSVDPLAPGGNIVDAVTQVGFWEPQVSQGQTLLSQITNDRKHPLHVMLWPESDLETVCKPYEAPIDEDKNLGDGRFRATELARFEDFPVPVPDTQVTLDAALLASLLAGDSLQNFFLINSGKATTAALVGIFENLQGAVDAAENAVGKAEQTLASSKAKVASADVQSQSAINQLAQARDQPLSNARRININRQGRGVQQLRSMMPKRFGPAFLLKRNRVTPQHYVFGLEDLPTRSSMPNARYGEYLDPDGNPFRDIDPPVTPRGPLTSGEHHVLVIPRGHKTAQMIADINRKLKAAQEAGHAVRETEQAFVRARSGLSQAIENLDATKSGPVYRLLRSTRFCVGVLMLEIWNVGSEGDALRQTIREKNSVRAGAGLIAAITDLAIAGEALSVKLAGTQSTQILSRKIFYTISDEAAARWLGAKLGTALTKQLSLRLSAQLFSGALLAGVNLYDAWHASQWDDPAMYGYLIMSAGGLATVVGSAFGGTTVFMGLTPPGWLALLLLSIGIGLVLILSATPLETWLKSGPFGKADTIDQHLQDPTEALYRLISLLAGIRISISKNPVYEPQAKLNFRAEIPQSIRSADTIIRIESRLPGLIGSLDGLSINADCRLVRINGNLDKQGMYYKTAAEVRKLAELPKGQRISTGSLELFFSTPERVGTNNWSRHSHHFQWAIRAQFILTRGEEVRYFPAPAIKDKTRYSSAHAKPDFTKTNQPFWADEVIYGDTSNE</sequence>
<proteinExistence type="predicted"/>
<keyword evidence="2" id="KW-0812">Transmembrane</keyword>
<gene>
    <name evidence="3" type="ORF">SAMN05216593_105282</name>
</gene>
<dbReference type="EMBL" id="FRDA01000005">
    <property type="protein sequence ID" value="SHM99779.1"/>
    <property type="molecule type" value="Genomic_DNA"/>
</dbReference>
<dbReference type="AlphaFoldDB" id="A0A1M7N863"/>
<protein>
    <submittedName>
        <fullName evidence="3">Uncharacterized protein</fullName>
    </submittedName>
</protein>
<dbReference type="CDD" id="cd20705">
    <property type="entry name" value="MIX_I"/>
    <property type="match status" value="1"/>
</dbReference>
<evidence type="ECO:0000313" key="4">
    <source>
        <dbReference type="Proteomes" id="UP000183983"/>
    </source>
</evidence>
<feature type="transmembrane region" description="Helical" evidence="2">
    <location>
        <begin position="1028"/>
        <end position="1047"/>
    </location>
</feature>
<evidence type="ECO:0000313" key="3">
    <source>
        <dbReference type="EMBL" id="SHM99779.1"/>
    </source>
</evidence>
<feature type="coiled-coil region" evidence="1">
    <location>
        <begin position="663"/>
        <end position="690"/>
    </location>
</feature>
<keyword evidence="2" id="KW-1133">Transmembrane helix</keyword>
<organism evidence="3 4">
    <name type="scientific">Pseudomonas asturiensis</name>
    <dbReference type="NCBI Taxonomy" id="1190415"/>
    <lineage>
        <taxon>Bacteria</taxon>
        <taxon>Pseudomonadati</taxon>
        <taxon>Pseudomonadota</taxon>
        <taxon>Gammaproteobacteria</taxon>
        <taxon>Pseudomonadales</taxon>
        <taxon>Pseudomonadaceae</taxon>
        <taxon>Pseudomonas</taxon>
    </lineage>
</organism>
<dbReference type="STRING" id="1190415.SAMN05216593_105282"/>
<feature type="transmembrane region" description="Helical" evidence="2">
    <location>
        <begin position="998"/>
        <end position="1022"/>
    </location>
</feature>
<reference evidence="3 4" key="1">
    <citation type="submission" date="2016-11" db="EMBL/GenBank/DDBJ databases">
        <authorList>
            <person name="Jaros S."/>
            <person name="Januszkiewicz K."/>
            <person name="Wedrychowicz H."/>
        </authorList>
    </citation>
    <scope>NUCLEOTIDE SEQUENCE [LARGE SCALE GENOMIC DNA]</scope>
    <source>
        <strain evidence="3 4">LMG 26898</strain>
    </source>
</reference>
<dbReference type="Proteomes" id="UP000183983">
    <property type="component" value="Unassembled WGS sequence"/>
</dbReference>
<evidence type="ECO:0000256" key="1">
    <source>
        <dbReference type="SAM" id="Coils"/>
    </source>
</evidence>
<dbReference type="RefSeq" id="WP_073166466.1">
    <property type="nucleotide sequence ID" value="NZ_FRDA01000005.1"/>
</dbReference>
<keyword evidence="1" id="KW-0175">Coiled coil</keyword>
<evidence type="ECO:0000256" key="2">
    <source>
        <dbReference type="SAM" id="Phobius"/>
    </source>
</evidence>
<accession>A0A1M7N863</accession>